<sequence length="82" mass="9011">MAACKSCAEKIIYAQTANRKSMPLDELPNLTKGNVRLETIDDGLRIATTLGKVEAQAARDAGEQLYLSHFATCPRGPAHRRR</sequence>
<evidence type="ECO:0000313" key="1">
    <source>
        <dbReference type="EMBL" id="QKY78497.1"/>
    </source>
</evidence>
<dbReference type="RefSeq" id="YP_010002709.1">
    <property type="nucleotide sequence ID" value="NC_053247.1"/>
</dbReference>
<dbReference type="KEGG" id="vg:63027261"/>
<dbReference type="GeneID" id="63027261"/>
<evidence type="ECO:0000313" key="2">
    <source>
        <dbReference type="Proteomes" id="UP000516468"/>
    </source>
</evidence>
<gene>
    <name evidence="1" type="primary">51</name>
    <name evidence="1" type="ORF">SEA_ZITCH_51</name>
</gene>
<dbReference type="Proteomes" id="UP000516468">
    <property type="component" value="Segment"/>
</dbReference>
<name>A0A7G3WHW3_9CAUD</name>
<proteinExistence type="predicted"/>
<keyword evidence="2" id="KW-1185">Reference proteome</keyword>
<accession>A0A7G3WHW3</accession>
<dbReference type="EMBL" id="MT498036">
    <property type="protein sequence ID" value="QKY78497.1"/>
    <property type="molecule type" value="Genomic_DNA"/>
</dbReference>
<reference evidence="1 2" key="1">
    <citation type="submission" date="2020-05" db="EMBL/GenBank/DDBJ databases">
        <authorList>
            <person name="Mick M."/>
            <person name="Mijatovic I."/>
            <person name="Miller A.J."/>
            <person name="Stuckman S.A."/>
            <person name="Volas E.M."/>
            <person name="Daniels C.J."/>
            <person name="Breitenberger C.A."/>
            <person name="Ball S.L."/>
            <person name="Garlena R.A."/>
            <person name="Russell D.A."/>
            <person name="Pope W.H."/>
            <person name="Jacobs-Sera D."/>
            <person name="Hatfull G.F."/>
        </authorList>
    </citation>
    <scope>NUCLEOTIDE SEQUENCE [LARGE SCALE GENOMIC DNA]</scope>
</reference>
<organism evidence="1 2">
    <name type="scientific">Gordonia Phage Zitch</name>
    <dbReference type="NCBI Taxonomy" id="2743909"/>
    <lineage>
        <taxon>Viruses</taxon>
        <taxon>Duplodnaviria</taxon>
        <taxon>Heunggongvirae</taxon>
        <taxon>Uroviricota</taxon>
        <taxon>Caudoviricetes</taxon>
        <taxon>Stackebrandtviridae</taxon>
        <taxon>Schenleyvirinae</taxon>
        <taxon>Zitchvirus</taxon>
        <taxon>Zitchvirus zitch</taxon>
    </lineage>
</organism>
<protein>
    <submittedName>
        <fullName evidence="1">Uncharacterized protein</fullName>
    </submittedName>
</protein>